<feature type="region of interest" description="Disordered" evidence="2">
    <location>
        <begin position="170"/>
        <end position="238"/>
    </location>
</feature>
<keyword evidence="4" id="KW-1185">Reference proteome</keyword>
<accession>A0A7J6MT17</accession>
<name>A0A7J6MT17_PERCH</name>
<reference evidence="3 4" key="1">
    <citation type="submission" date="2020-04" db="EMBL/GenBank/DDBJ databases">
        <title>Perkinsus chesapeaki whole genome sequence.</title>
        <authorList>
            <person name="Bogema D.R."/>
        </authorList>
    </citation>
    <scope>NUCLEOTIDE SEQUENCE [LARGE SCALE GENOMIC DNA]</scope>
    <source>
        <strain evidence="3">ATCC PRA-425</strain>
    </source>
</reference>
<dbReference type="AlphaFoldDB" id="A0A7J6MT17"/>
<proteinExistence type="predicted"/>
<organism evidence="3 4">
    <name type="scientific">Perkinsus chesapeaki</name>
    <name type="common">Clam parasite</name>
    <name type="synonym">Perkinsus andrewsi</name>
    <dbReference type="NCBI Taxonomy" id="330153"/>
    <lineage>
        <taxon>Eukaryota</taxon>
        <taxon>Sar</taxon>
        <taxon>Alveolata</taxon>
        <taxon>Perkinsozoa</taxon>
        <taxon>Perkinsea</taxon>
        <taxon>Perkinsida</taxon>
        <taxon>Perkinsidae</taxon>
        <taxon>Perkinsus</taxon>
    </lineage>
</organism>
<comment type="caution">
    <text evidence="3">The sequence shown here is derived from an EMBL/GenBank/DDBJ whole genome shotgun (WGS) entry which is preliminary data.</text>
</comment>
<feature type="region of interest" description="Disordered" evidence="2">
    <location>
        <begin position="1"/>
        <end position="30"/>
    </location>
</feature>
<feature type="compositionally biased region" description="Basic and acidic residues" evidence="2">
    <location>
        <begin position="170"/>
        <end position="182"/>
    </location>
</feature>
<evidence type="ECO:0000313" key="4">
    <source>
        <dbReference type="Proteomes" id="UP000591131"/>
    </source>
</evidence>
<dbReference type="Proteomes" id="UP000591131">
    <property type="component" value="Unassembled WGS sequence"/>
</dbReference>
<dbReference type="EMBL" id="JAAPAO010000058">
    <property type="protein sequence ID" value="KAF4674732.1"/>
    <property type="molecule type" value="Genomic_DNA"/>
</dbReference>
<dbReference type="OrthoDB" id="10464684at2759"/>
<feature type="compositionally biased region" description="Polar residues" evidence="2">
    <location>
        <begin position="223"/>
        <end position="238"/>
    </location>
</feature>
<evidence type="ECO:0000256" key="1">
    <source>
        <dbReference type="SAM" id="Coils"/>
    </source>
</evidence>
<protein>
    <submittedName>
        <fullName evidence="3">Uncharacterized protein</fullName>
    </submittedName>
</protein>
<feature type="coiled-coil region" evidence="1">
    <location>
        <begin position="379"/>
        <end position="406"/>
    </location>
</feature>
<feature type="compositionally biased region" description="Low complexity" evidence="2">
    <location>
        <begin position="184"/>
        <end position="204"/>
    </location>
</feature>
<feature type="coiled-coil region" evidence="1">
    <location>
        <begin position="39"/>
        <end position="77"/>
    </location>
</feature>
<feature type="compositionally biased region" description="Acidic residues" evidence="2">
    <location>
        <begin position="19"/>
        <end position="29"/>
    </location>
</feature>
<gene>
    <name evidence="3" type="ORF">FOL47_008782</name>
</gene>
<evidence type="ECO:0000256" key="2">
    <source>
        <dbReference type="SAM" id="MobiDB-lite"/>
    </source>
</evidence>
<evidence type="ECO:0000313" key="3">
    <source>
        <dbReference type="EMBL" id="KAF4674732.1"/>
    </source>
</evidence>
<keyword evidence="1" id="KW-0175">Coiled coil</keyword>
<sequence length="414" mass="46144">MRLIFHNPTPSTSDKETPQEDNSEEEDFEAELKARDTDLDELKASLASTREDLNATAKKLTGDLGKAEGTIESQKRELVCAQDLYKFSSEQCKLIADYWQGQAAMKDQNIAFFNQKLADAEAGGSTAKGTVIGHFKEPATAKDELECLQDRHDKLLVTCLKLERELHRLRQPDDDRREDHTDGSSVASPNSTPSQSSSRSVSLRAQDDSDEDDEAKSSPSPLKRSTSEPSCLGGTSESSCVRRASSVDLQRAPSSFASITSDSSEEEDEVAEAVQNLHHCTWRAQLGVRVQQLERLSKQLDDTYNTSLNLGDQLRQQSEQILKLQGRVNELEVSEKKWQKVGSKAQTQLGICLASLTQQTSEMDQLALKQNDHRLARSATAWKAKVESYRKEIENMRTEIEDAERSAPDGSRIH</sequence>